<dbReference type="SUPFAM" id="SSF53098">
    <property type="entry name" value="Ribonuclease H-like"/>
    <property type="match status" value="1"/>
</dbReference>
<evidence type="ECO:0000256" key="1">
    <source>
        <dbReference type="ARBA" id="ARBA00022722"/>
    </source>
</evidence>
<keyword evidence="7" id="KW-1185">Reference proteome</keyword>
<dbReference type="InterPro" id="IPR012337">
    <property type="entry name" value="RNaseH-like_sf"/>
</dbReference>
<keyword evidence="3 6" id="KW-0269">Exonuclease</keyword>
<dbReference type="GO" id="GO:0004527">
    <property type="term" value="F:exonuclease activity"/>
    <property type="evidence" value="ECO:0007669"/>
    <property type="project" value="UniProtKB-KW"/>
</dbReference>
<dbReference type="CDD" id="cd06127">
    <property type="entry name" value="DEDDh"/>
    <property type="match status" value="1"/>
</dbReference>
<feature type="compositionally biased region" description="Basic residues" evidence="4">
    <location>
        <begin position="30"/>
        <end position="41"/>
    </location>
</feature>
<evidence type="ECO:0000313" key="6">
    <source>
        <dbReference type="EMBL" id="MFC7296711.1"/>
    </source>
</evidence>
<dbReference type="EMBL" id="JBHTBD010000017">
    <property type="protein sequence ID" value="MFC7296711.1"/>
    <property type="molecule type" value="Genomic_DNA"/>
</dbReference>
<protein>
    <submittedName>
        <fullName evidence="6">Exonuclease domain-containing protein</fullName>
    </submittedName>
</protein>
<dbReference type="Proteomes" id="UP001596506">
    <property type="component" value="Unassembled WGS sequence"/>
</dbReference>
<dbReference type="InterPro" id="IPR013520">
    <property type="entry name" value="Ribonucl_H"/>
</dbReference>
<keyword evidence="1" id="KW-0540">Nuclease</keyword>
<comment type="caution">
    <text evidence="6">The sequence shown here is derived from an EMBL/GenBank/DDBJ whole genome shotgun (WGS) entry which is preliminary data.</text>
</comment>
<dbReference type="PANTHER" id="PTHR30231">
    <property type="entry name" value="DNA POLYMERASE III SUBUNIT EPSILON"/>
    <property type="match status" value="1"/>
</dbReference>
<evidence type="ECO:0000313" key="7">
    <source>
        <dbReference type="Proteomes" id="UP001596506"/>
    </source>
</evidence>
<evidence type="ECO:0000256" key="4">
    <source>
        <dbReference type="SAM" id="MobiDB-lite"/>
    </source>
</evidence>
<name>A0ABW2J0W8_9GAMM</name>
<feature type="domain" description="Exonuclease" evidence="5">
    <location>
        <begin position="63"/>
        <end position="241"/>
    </location>
</feature>
<dbReference type="PANTHER" id="PTHR30231:SF4">
    <property type="entry name" value="PROTEIN NEN2"/>
    <property type="match status" value="1"/>
</dbReference>
<evidence type="ECO:0000256" key="2">
    <source>
        <dbReference type="ARBA" id="ARBA00022801"/>
    </source>
</evidence>
<organism evidence="6 7">
    <name type="scientific">Marinobacter aromaticivorans</name>
    <dbReference type="NCBI Taxonomy" id="1494078"/>
    <lineage>
        <taxon>Bacteria</taxon>
        <taxon>Pseudomonadati</taxon>
        <taxon>Pseudomonadota</taxon>
        <taxon>Gammaproteobacteria</taxon>
        <taxon>Pseudomonadales</taxon>
        <taxon>Marinobacteraceae</taxon>
        <taxon>Marinobacter</taxon>
    </lineage>
</organism>
<feature type="region of interest" description="Disordered" evidence="4">
    <location>
        <begin position="30"/>
        <end position="51"/>
    </location>
</feature>
<dbReference type="Gene3D" id="3.30.420.10">
    <property type="entry name" value="Ribonuclease H-like superfamily/Ribonuclease H"/>
    <property type="match status" value="1"/>
</dbReference>
<dbReference type="InterPro" id="IPR036397">
    <property type="entry name" value="RNaseH_sf"/>
</dbReference>
<accession>A0ABW2J0W8</accession>
<evidence type="ECO:0000256" key="3">
    <source>
        <dbReference type="ARBA" id="ARBA00022839"/>
    </source>
</evidence>
<evidence type="ECO:0000259" key="5">
    <source>
        <dbReference type="SMART" id="SM00479"/>
    </source>
</evidence>
<keyword evidence="2" id="KW-0378">Hydrolase</keyword>
<dbReference type="Pfam" id="PF00929">
    <property type="entry name" value="RNase_T"/>
    <property type="match status" value="1"/>
</dbReference>
<proteinExistence type="predicted"/>
<sequence>MFNNELYQKLTPWERDFLRSMSEVYRKRRSFTSKQKKRRSQNYRTANWGSEPGRLVQPEEMMETVFLDTETTGLDDDAQVVEIAIVDSTGAVLFESLVKPTVPVDPEAAAIHGIGPERLASAPAWPEVSEQVRAALEGKRVVIFNSDFDLRILHQTAEAHTEGQGVEAYDFAVRWILELETECAMYRAADVFGATNQYGTISLVNAAAAAGIEFQGRAHSAAGDAATTAALWRVMEKPIER</sequence>
<dbReference type="SMART" id="SM00479">
    <property type="entry name" value="EXOIII"/>
    <property type="match status" value="1"/>
</dbReference>
<reference evidence="7" key="1">
    <citation type="journal article" date="2019" name="Int. J. Syst. Evol. Microbiol.">
        <title>The Global Catalogue of Microorganisms (GCM) 10K type strain sequencing project: providing services to taxonomists for standard genome sequencing and annotation.</title>
        <authorList>
            <consortium name="The Broad Institute Genomics Platform"/>
            <consortium name="The Broad Institute Genome Sequencing Center for Infectious Disease"/>
            <person name="Wu L."/>
            <person name="Ma J."/>
        </authorList>
    </citation>
    <scope>NUCLEOTIDE SEQUENCE [LARGE SCALE GENOMIC DNA]</scope>
    <source>
        <strain evidence="7">CCUG 60559</strain>
    </source>
</reference>
<gene>
    <name evidence="6" type="ORF">ACFQQA_18530</name>
</gene>